<reference evidence="1 2" key="1">
    <citation type="submission" date="2018-08" db="EMBL/GenBank/DDBJ databases">
        <title>A genome reference for cultivated species of the human gut microbiota.</title>
        <authorList>
            <person name="Zou Y."/>
            <person name="Xue W."/>
            <person name="Luo G."/>
        </authorList>
    </citation>
    <scope>NUCLEOTIDE SEQUENCE [LARGE SCALE GENOMIC DNA]</scope>
    <source>
        <strain evidence="1 2">AF15-20</strain>
    </source>
</reference>
<organism evidence="1 2">
    <name type="scientific">Holdemanella biformis</name>
    <dbReference type="NCBI Taxonomy" id="1735"/>
    <lineage>
        <taxon>Bacteria</taxon>
        <taxon>Bacillati</taxon>
        <taxon>Bacillota</taxon>
        <taxon>Erysipelotrichia</taxon>
        <taxon>Erysipelotrichales</taxon>
        <taxon>Erysipelotrichaceae</taxon>
        <taxon>Holdemanella</taxon>
    </lineage>
</organism>
<dbReference type="AlphaFoldDB" id="A0A395W9T5"/>
<dbReference type="EMBL" id="QRYQ01000011">
    <property type="protein sequence ID" value="RGU91431.1"/>
    <property type="molecule type" value="Genomic_DNA"/>
</dbReference>
<dbReference type="Proteomes" id="UP000265489">
    <property type="component" value="Unassembled WGS sequence"/>
</dbReference>
<proteinExistence type="predicted"/>
<name>A0A395W9T5_9FIRM</name>
<accession>A0A395W9T5</accession>
<dbReference type="RefSeq" id="WP_118325224.1">
    <property type="nucleotide sequence ID" value="NZ_QRYH01000010.1"/>
</dbReference>
<protein>
    <submittedName>
        <fullName evidence="1">Uncharacterized protein</fullName>
    </submittedName>
</protein>
<evidence type="ECO:0000313" key="1">
    <source>
        <dbReference type="EMBL" id="RGU91431.1"/>
    </source>
</evidence>
<comment type="caution">
    <text evidence="1">The sequence shown here is derived from an EMBL/GenBank/DDBJ whole genome shotgun (WGS) entry which is preliminary data.</text>
</comment>
<dbReference type="GeneID" id="66579599"/>
<gene>
    <name evidence="1" type="ORF">DWW32_06870</name>
</gene>
<sequence length="91" mass="11345">MKLLLEKCYENEFNDLEKEKYIFDHENGQKDILSPYRILVNSLNKEKHEFSDLFYNNLDIPDLWCVFLRSWMDKYYVVEKRRRIYFLKVPI</sequence>
<evidence type="ECO:0000313" key="2">
    <source>
        <dbReference type="Proteomes" id="UP000265489"/>
    </source>
</evidence>